<keyword evidence="4 5" id="KW-0472">Membrane</keyword>
<keyword evidence="3 5" id="KW-1133">Transmembrane helix</keyword>
<proteinExistence type="predicted"/>
<keyword evidence="2 5" id="KW-0812">Transmembrane</keyword>
<reference evidence="7" key="5">
    <citation type="submission" date="2015-06" db="UniProtKB">
        <authorList>
            <consortium name="EnsemblFungi"/>
        </authorList>
    </citation>
    <scope>IDENTIFICATION</scope>
    <source>
        <strain evidence="7">ATCC 64411</strain>
    </source>
</reference>
<dbReference type="FunFam" id="1.20.1280.290:FF:000012">
    <property type="entry name" value="Vacuolar membrane PQ loop repeat protein"/>
    <property type="match status" value="1"/>
</dbReference>
<feature type="transmembrane region" description="Helical" evidence="5">
    <location>
        <begin position="20"/>
        <end position="37"/>
    </location>
</feature>
<accession>A0A0C4DQ70</accession>
<name>A0A0C4DQ70_MAGP6</name>
<gene>
    <name evidence="6" type="ORF">MAPG_02008</name>
</gene>
<organism evidence="7 8">
    <name type="scientific">Magnaporthiopsis poae (strain ATCC 64411 / 73-15)</name>
    <name type="common">Kentucky bluegrass fungus</name>
    <name type="synonym">Magnaporthe poae</name>
    <dbReference type="NCBI Taxonomy" id="644358"/>
    <lineage>
        <taxon>Eukaryota</taxon>
        <taxon>Fungi</taxon>
        <taxon>Dikarya</taxon>
        <taxon>Ascomycota</taxon>
        <taxon>Pezizomycotina</taxon>
        <taxon>Sordariomycetes</taxon>
        <taxon>Sordariomycetidae</taxon>
        <taxon>Magnaporthales</taxon>
        <taxon>Magnaporthaceae</taxon>
        <taxon>Magnaporthiopsis</taxon>
    </lineage>
</organism>
<dbReference type="Gene3D" id="1.20.1280.290">
    <property type="match status" value="1"/>
</dbReference>
<dbReference type="EMBL" id="GL876967">
    <property type="protein sequence ID" value="KLU82941.1"/>
    <property type="molecule type" value="Genomic_DNA"/>
</dbReference>
<evidence type="ECO:0000313" key="7">
    <source>
        <dbReference type="EnsemblFungi" id="MAPG_02008T0"/>
    </source>
</evidence>
<protein>
    <submittedName>
        <fullName evidence="6">Vacuolar membrane PQ loop repeat protein</fullName>
    </submittedName>
</protein>
<reference evidence="6" key="3">
    <citation type="submission" date="2011-03" db="EMBL/GenBank/DDBJ databases">
        <title>Annotation of Magnaporthe poae ATCC 64411.</title>
        <authorList>
            <person name="Ma L.-J."/>
            <person name="Dead R."/>
            <person name="Young S.K."/>
            <person name="Zeng Q."/>
            <person name="Gargeya S."/>
            <person name="Fitzgerald M."/>
            <person name="Haas B."/>
            <person name="Abouelleil A."/>
            <person name="Alvarado L."/>
            <person name="Arachchi H.M."/>
            <person name="Berlin A."/>
            <person name="Brown A."/>
            <person name="Chapman S.B."/>
            <person name="Chen Z."/>
            <person name="Dunbar C."/>
            <person name="Freedman E."/>
            <person name="Gearin G."/>
            <person name="Gellesch M."/>
            <person name="Goldberg J."/>
            <person name="Griggs A."/>
            <person name="Gujja S."/>
            <person name="Heiman D."/>
            <person name="Howarth C."/>
            <person name="Larson L."/>
            <person name="Lui A."/>
            <person name="MacDonald P.J.P."/>
            <person name="Mehta T."/>
            <person name="Montmayeur A."/>
            <person name="Murphy C."/>
            <person name="Neiman D."/>
            <person name="Pearson M."/>
            <person name="Priest M."/>
            <person name="Roberts A."/>
            <person name="Saif S."/>
            <person name="Shea T."/>
            <person name="Shenoy N."/>
            <person name="Sisk P."/>
            <person name="Stolte C."/>
            <person name="Sykes S."/>
            <person name="Yandava C."/>
            <person name="Wortman J."/>
            <person name="Nusbaum C."/>
            <person name="Birren B."/>
        </authorList>
    </citation>
    <scope>NUCLEOTIDE SEQUENCE</scope>
    <source>
        <strain evidence="6">ATCC 64411</strain>
    </source>
</reference>
<dbReference type="OrthoDB" id="8048523at2759"/>
<feature type="transmembrane region" description="Helical" evidence="5">
    <location>
        <begin position="57"/>
        <end position="78"/>
    </location>
</feature>
<dbReference type="PANTHER" id="PTHR16201:SF44">
    <property type="entry name" value="SEVEN TRANSMEMBRANE PROTEIN 1"/>
    <property type="match status" value="1"/>
</dbReference>
<dbReference type="eggNOG" id="KOG2913">
    <property type="taxonomic scope" value="Eukaryota"/>
</dbReference>
<dbReference type="Pfam" id="PF04193">
    <property type="entry name" value="PQ-loop"/>
    <property type="match status" value="1"/>
</dbReference>
<dbReference type="Proteomes" id="UP000011715">
    <property type="component" value="Unassembled WGS sequence"/>
</dbReference>
<dbReference type="AlphaFoldDB" id="A0A0C4DQ70"/>
<evidence type="ECO:0000256" key="1">
    <source>
        <dbReference type="ARBA" id="ARBA00004141"/>
    </source>
</evidence>
<evidence type="ECO:0000256" key="5">
    <source>
        <dbReference type="SAM" id="Phobius"/>
    </source>
</evidence>
<reference evidence="6" key="2">
    <citation type="submission" date="2010-05" db="EMBL/GenBank/DDBJ databases">
        <title>The Genome Sequence of Magnaporthe poae strain ATCC 64411.</title>
        <authorList>
            <consortium name="The Broad Institute Genome Sequencing Platform"/>
            <consortium name="Broad Institute Genome Sequencing Center for Infectious Disease"/>
            <person name="Ma L.-J."/>
            <person name="Dead R."/>
            <person name="Young S."/>
            <person name="Zeng Q."/>
            <person name="Koehrsen M."/>
            <person name="Alvarado L."/>
            <person name="Berlin A."/>
            <person name="Chapman S.B."/>
            <person name="Chen Z."/>
            <person name="Freedman E."/>
            <person name="Gellesch M."/>
            <person name="Goldberg J."/>
            <person name="Griggs A."/>
            <person name="Gujja S."/>
            <person name="Heilman E.R."/>
            <person name="Heiman D."/>
            <person name="Hepburn T."/>
            <person name="Howarth C."/>
            <person name="Jen D."/>
            <person name="Larson L."/>
            <person name="Mehta T."/>
            <person name="Neiman D."/>
            <person name="Pearson M."/>
            <person name="Roberts A."/>
            <person name="Saif S."/>
            <person name="Shea T."/>
            <person name="Shenoy N."/>
            <person name="Sisk P."/>
            <person name="Stolte C."/>
            <person name="Sykes S."/>
            <person name="Walk T."/>
            <person name="White J."/>
            <person name="Yandava C."/>
            <person name="Haas B."/>
            <person name="Nusbaum C."/>
            <person name="Birren B."/>
        </authorList>
    </citation>
    <scope>NUCLEOTIDE SEQUENCE</scope>
    <source>
        <strain evidence="6">ATCC 64411</strain>
    </source>
</reference>
<comment type="subcellular location">
    <subcellularLocation>
        <location evidence="1">Membrane</location>
        <topology evidence="1">Multi-pass membrane protein</topology>
    </subcellularLocation>
</comment>
<evidence type="ECO:0000256" key="2">
    <source>
        <dbReference type="ARBA" id="ARBA00022692"/>
    </source>
</evidence>
<reference evidence="7" key="4">
    <citation type="journal article" date="2015" name="G3 (Bethesda)">
        <title>Genome sequences of three phytopathogenic species of the Magnaporthaceae family of fungi.</title>
        <authorList>
            <person name="Okagaki L.H."/>
            <person name="Nunes C.C."/>
            <person name="Sailsbery J."/>
            <person name="Clay B."/>
            <person name="Brown D."/>
            <person name="John T."/>
            <person name="Oh Y."/>
            <person name="Young N."/>
            <person name="Fitzgerald M."/>
            <person name="Haas B.J."/>
            <person name="Zeng Q."/>
            <person name="Young S."/>
            <person name="Adiconis X."/>
            <person name="Fan L."/>
            <person name="Levin J.Z."/>
            <person name="Mitchell T.K."/>
            <person name="Okubara P.A."/>
            <person name="Farman M.L."/>
            <person name="Kohn L.M."/>
            <person name="Birren B."/>
            <person name="Ma L.-J."/>
            <person name="Dean R.A."/>
        </authorList>
    </citation>
    <scope>NUCLEOTIDE SEQUENCE</scope>
    <source>
        <strain evidence="7">ATCC 64411 / 73-15</strain>
    </source>
</reference>
<evidence type="ECO:0000313" key="8">
    <source>
        <dbReference type="Proteomes" id="UP000011715"/>
    </source>
</evidence>
<dbReference type="InterPro" id="IPR006603">
    <property type="entry name" value="PQ-loop_rpt"/>
</dbReference>
<sequence length="125" mass="13690">MGAWDQPSPDASEGGGDDAVAAFGLVMGYVSAVFYLCARIPQIWKNYKEKSCEGLALLFFLLSLTGNFTYGVSLVAYSQDRDYLLKTIPWLLGSLGTIVEDCIIFVQFRLYDAPRQDPKTCASGA</sequence>
<dbReference type="OMA" id="DEATSWN"/>
<dbReference type="EMBL" id="ADBL01000509">
    <property type="status" value="NOT_ANNOTATED_CDS"/>
    <property type="molecule type" value="Genomic_DNA"/>
</dbReference>
<dbReference type="SMART" id="SM00679">
    <property type="entry name" value="CTNS"/>
    <property type="match status" value="1"/>
</dbReference>
<dbReference type="InterPro" id="IPR051415">
    <property type="entry name" value="LAAT-1"/>
</dbReference>
<dbReference type="GO" id="GO:0016020">
    <property type="term" value="C:membrane"/>
    <property type="evidence" value="ECO:0007669"/>
    <property type="project" value="UniProtKB-SubCell"/>
</dbReference>
<evidence type="ECO:0000256" key="3">
    <source>
        <dbReference type="ARBA" id="ARBA00022989"/>
    </source>
</evidence>
<keyword evidence="8" id="KW-1185">Reference proteome</keyword>
<reference evidence="8" key="1">
    <citation type="submission" date="2010-05" db="EMBL/GenBank/DDBJ databases">
        <title>The genome sequence of Magnaporthe poae strain ATCC 64411.</title>
        <authorList>
            <person name="Ma L.-J."/>
            <person name="Dead R."/>
            <person name="Young S."/>
            <person name="Zeng Q."/>
            <person name="Koehrsen M."/>
            <person name="Alvarado L."/>
            <person name="Berlin A."/>
            <person name="Chapman S.B."/>
            <person name="Chen Z."/>
            <person name="Freedman E."/>
            <person name="Gellesch M."/>
            <person name="Goldberg J."/>
            <person name="Griggs A."/>
            <person name="Gujja S."/>
            <person name="Heilman E.R."/>
            <person name="Heiman D."/>
            <person name="Hepburn T."/>
            <person name="Howarth C."/>
            <person name="Jen D."/>
            <person name="Larson L."/>
            <person name="Mehta T."/>
            <person name="Neiman D."/>
            <person name="Pearson M."/>
            <person name="Roberts A."/>
            <person name="Saif S."/>
            <person name="Shea T."/>
            <person name="Shenoy N."/>
            <person name="Sisk P."/>
            <person name="Stolte C."/>
            <person name="Sykes S."/>
            <person name="Walk T."/>
            <person name="White J."/>
            <person name="Yandava C."/>
            <person name="Haas B."/>
            <person name="Nusbaum C."/>
            <person name="Birren B."/>
        </authorList>
    </citation>
    <scope>NUCLEOTIDE SEQUENCE [LARGE SCALE GENOMIC DNA]</scope>
    <source>
        <strain evidence="8">ATCC 64411 / 73-15</strain>
    </source>
</reference>
<evidence type="ECO:0000256" key="4">
    <source>
        <dbReference type="ARBA" id="ARBA00023136"/>
    </source>
</evidence>
<dbReference type="EnsemblFungi" id="MAPG_02008T0">
    <property type="protein sequence ID" value="MAPG_02008T0"/>
    <property type="gene ID" value="MAPG_02008"/>
</dbReference>
<dbReference type="PANTHER" id="PTHR16201">
    <property type="entry name" value="SEVEN TRANSMEMBRANE PROTEIN 1-RELATED"/>
    <property type="match status" value="1"/>
</dbReference>
<dbReference type="VEuPathDB" id="FungiDB:MAPG_02008"/>
<evidence type="ECO:0000313" key="6">
    <source>
        <dbReference type="EMBL" id="KLU82941.1"/>
    </source>
</evidence>
<feature type="transmembrane region" description="Helical" evidence="5">
    <location>
        <begin position="90"/>
        <end position="110"/>
    </location>
</feature>